<dbReference type="Proteomes" id="UP000481417">
    <property type="component" value="Unassembled WGS sequence"/>
</dbReference>
<evidence type="ECO:0000313" key="6">
    <source>
        <dbReference type="Proteomes" id="UP000481417"/>
    </source>
</evidence>
<dbReference type="PROSITE" id="PS00455">
    <property type="entry name" value="AMP_BINDING"/>
    <property type="match status" value="1"/>
</dbReference>
<comment type="caution">
    <text evidence="5">The sequence shown here is derived from an EMBL/GenBank/DDBJ whole genome shotgun (WGS) entry which is preliminary data.</text>
</comment>
<dbReference type="GO" id="GO:0006631">
    <property type="term" value="P:fatty acid metabolic process"/>
    <property type="evidence" value="ECO:0007669"/>
    <property type="project" value="TreeGrafter"/>
</dbReference>
<gene>
    <name evidence="5" type="ORF">GIY56_08325</name>
</gene>
<dbReference type="Pfam" id="PF00501">
    <property type="entry name" value="AMP-binding"/>
    <property type="match status" value="1"/>
</dbReference>
<dbReference type="Gene3D" id="3.30.300.30">
    <property type="match status" value="1"/>
</dbReference>
<name>A0A6L6HPN2_9RHOB</name>
<feature type="domain" description="AMP-binding enzyme C-terminal" evidence="4">
    <location>
        <begin position="455"/>
        <end position="521"/>
    </location>
</feature>
<dbReference type="PANTHER" id="PTHR43201:SF5">
    <property type="entry name" value="MEDIUM-CHAIN ACYL-COA LIGASE ACSF2, MITOCHONDRIAL"/>
    <property type="match status" value="1"/>
</dbReference>
<evidence type="ECO:0000313" key="5">
    <source>
        <dbReference type="EMBL" id="MTE00291.1"/>
    </source>
</evidence>
<dbReference type="InterPro" id="IPR020845">
    <property type="entry name" value="AMP-binding_CS"/>
</dbReference>
<accession>A0A6L6HPN2</accession>
<dbReference type="InterPro" id="IPR000873">
    <property type="entry name" value="AMP-dep_synth/lig_dom"/>
</dbReference>
<dbReference type="AlphaFoldDB" id="A0A6L6HPN2"/>
<dbReference type="PANTHER" id="PTHR43201">
    <property type="entry name" value="ACYL-COA SYNTHETASE"/>
    <property type="match status" value="1"/>
</dbReference>
<dbReference type="InterPro" id="IPR042099">
    <property type="entry name" value="ANL_N_sf"/>
</dbReference>
<evidence type="ECO:0000259" key="4">
    <source>
        <dbReference type="Pfam" id="PF13193"/>
    </source>
</evidence>
<dbReference type="SUPFAM" id="SSF56801">
    <property type="entry name" value="Acetyl-CoA synthetase-like"/>
    <property type="match status" value="1"/>
</dbReference>
<evidence type="ECO:0000256" key="2">
    <source>
        <dbReference type="ARBA" id="ARBA00022598"/>
    </source>
</evidence>
<evidence type="ECO:0000259" key="3">
    <source>
        <dbReference type="Pfam" id="PF00501"/>
    </source>
</evidence>
<comment type="similarity">
    <text evidence="1">Belongs to the ATP-dependent AMP-binding enzyme family.</text>
</comment>
<protein>
    <submittedName>
        <fullName evidence="5">AMP-binding protein</fullName>
    </submittedName>
</protein>
<dbReference type="EMBL" id="WMBT01000003">
    <property type="protein sequence ID" value="MTE00291.1"/>
    <property type="molecule type" value="Genomic_DNA"/>
</dbReference>
<reference evidence="5 6" key="1">
    <citation type="submission" date="2019-11" db="EMBL/GenBank/DDBJ databases">
        <authorList>
            <person name="Lang L."/>
        </authorList>
    </citation>
    <scope>NUCLEOTIDE SEQUENCE [LARGE SCALE GENOMIC DNA]</scope>
    <source>
        <strain evidence="5 6">YIM 132242</strain>
    </source>
</reference>
<sequence>MAKECWSEVLPLGDLLVRAATLRPDRDAVVFPNRRCSYAELLTGAERFARGLVALGIGPRDHVGLLAANSVEFLEGLFGALLLGCVVVPINARHRAVEIRHIVVNAELRAILTTSSDDEYVSFTELLTDALPSLEQATDPTALSLPEAPALRVAALLTGSGRPGFVGRDTLDARAETVSRDTVSELRARVRVRDIAMILYTSGTTSNPKGCLLAHEALMRGTTERARTRFSVGDHDVIWNGGPLFHIAAFGPLIGSIGAMSTFLTDTFYDPERAVALMRREGVTMAWPWFPAILQGLFDQPDFSAEYLPTLRRMMLIVPEAMIERLSRQFPETEFLQACGMTETSGIFAISAADETLAQRATTQGKAVPGIEVRIVDPETGLDLSDGQVGEIMVRGYCVTEGYYRDPEKTAEVLSADGWLRTGDMYVRTPEGSLIFQGRYKDMLKVGGENVAAIEIEAFLCGHPAVRIAEVVGRPDPRLDEVPVAFVELQEGKGATAEELIAFCTGRIARYKVPREIRFVRPGEWPMSATKVNKRVLRQWLQDGSQ</sequence>
<feature type="domain" description="AMP-dependent synthetase/ligase" evidence="3">
    <location>
        <begin position="18"/>
        <end position="404"/>
    </location>
</feature>
<keyword evidence="6" id="KW-1185">Reference proteome</keyword>
<evidence type="ECO:0000256" key="1">
    <source>
        <dbReference type="ARBA" id="ARBA00006432"/>
    </source>
</evidence>
<keyword evidence="2" id="KW-0436">Ligase</keyword>
<dbReference type="InterPro" id="IPR025110">
    <property type="entry name" value="AMP-bd_C"/>
</dbReference>
<dbReference type="GO" id="GO:0031956">
    <property type="term" value="F:medium-chain fatty acid-CoA ligase activity"/>
    <property type="evidence" value="ECO:0007669"/>
    <property type="project" value="TreeGrafter"/>
</dbReference>
<dbReference type="Pfam" id="PF13193">
    <property type="entry name" value="AMP-binding_C"/>
    <property type="match status" value="1"/>
</dbReference>
<dbReference type="InterPro" id="IPR045851">
    <property type="entry name" value="AMP-bd_C_sf"/>
</dbReference>
<proteinExistence type="inferred from homology"/>
<organism evidence="5 6">
    <name type="scientific">Paracoccus lichenicola</name>
    <dbReference type="NCBI Taxonomy" id="2665644"/>
    <lineage>
        <taxon>Bacteria</taxon>
        <taxon>Pseudomonadati</taxon>
        <taxon>Pseudomonadota</taxon>
        <taxon>Alphaproteobacteria</taxon>
        <taxon>Rhodobacterales</taxon>
        <taxon>Paracoccaceae</taxon>
        <taxon>Paracoccus</taxon>
    </lineage>
</organism>
<dbReference type="Gene3D" id="3.40.50.12780">
    <property type="entry name" value="N-terminal domain of ligase-like"/>
    <property type="match status" value="1"/>
</dbReference>